<feature type="domain" description="NlpC/P60" evidence="6">
    <location>
        <begin position="33"/>
        <end position="154"/>
    </location>
</feature>
<keyword evidence="5" id="KW-0732">Signal</keyword>
<dbReference type="AlphaFoldDB" id="A0A0R1YWJ9"/>
<gene>
    <name evidence="7" type="ORF">FC51_GL001678</name>
</gene>
<dbReference type="SUPFAM" id="SSF54001">
    <property type="entry name" value="Cysteine proteinases"/>
    <property type="match status" value="1"/>
</dbReference>
<dbReference type="InterPro" id="IPR038765">
    <property type="entry name" value="Papain-like_cys_pep_sf"/>
</dbReference>
<dbReference type="GeneID" id="69802285"/>
<dbReference type="GO" id="GO:0006508">
    <property type="term" value="P:proteolysis"/>
    <property type="evidence" value="ECO:0007669"/>
    <property type="project" value="UniProtKB-KW"/>
</dbReference>
<keyword evidence="4" id="KW-0788">Thiol protease</keyword>
<protein>
    <submittedName>
        <fullName evidence="7">NLP P60 protein</fullName>
    </submittedName>
</protein>
<evidence type="ECO:0000256" key="5">
    <source>
        <dbReference type="SAM" id="SignalP"/>
    </source>
</evidence>
<feature type="signal peptide" evidence="5">
    <location>
        <begin position="1"/>
        <end position="20"/>
    </location>
</feature>
<sequence length="163" mass="17683">MKLHTKILLTLVALFTLSFAGFEDAQASKAADTDVSYSAVYKVAKQNLGKPYVYGATGPSAFDCSGFTSYVYKKAASVTLPRTAQAQYNAGQKVSYKNLQKGDLVFFGWNAASISHVGLYIGNGKMIDAQNRGVITETVKAPWWNYVGSAHVVNFDSDNDTDD</sequence>
<dbReference type="PROSITE" id="PS51935">
    <property type="entry name" value="NLPC_P60"/>
    <property type="match status" value="1"/>
</dbReference>
<dbReference type="PANTHER" id="PTHR47053">
    <property type="entry name" value="MUREIN DD-ENDOPEPTIDASE MEPH-RELATED"/>
    <property type="match status" value="1"/>
</dbReference>
<dbReference type="InterPro" id="IPR051202">
    <property type="entry name" value="Peptidase_C40"/>
</dbReference>
<dbReference type="InterPro" id="IPR000064">
    <property type="entry name" value="NLP_P60_dom"/>
</dbReference>
<dbReference type="Pfam" id="PF00877">
    <property type="entry name" value="NLPC_P60"/>
    <property type="match status" value="1"/>
</dbReference>
<dbReference type="PATRIC" id="fig|1423784.4.peg.1713"/>
<accession>A0A0R1YWJ9</accession>
<name>A0A0R1YWJ9_9LACO</name>
<evidence type="ECO:0000259" key="6">
    <source>
        <dbReference type="PROSITE" id="PS51935"/>
    </source>
</evidence>
<comment type="caution">
    <text evidence="7">The sequence shown here is derived from an EMBL/GenBank/DDBJ whole genome shotgun (WGS) entry which is preliminary data.</text>
</comment>
<dbReference type="EMBL" id="AZGK01000004">
    <property type="protein sequence ID" value="KRM46769.1"/>
    <property type="molecule type" value="Genomic_DNA"/>
</dbReference>
<dbReference type="PANTHER" id="PTHR47053:SF1">
    <property type="entry name" value="MUREIN DD-ENDOPEPTIDASE MEPH-RELATED"/>
    <property type="match status" value="1"/>
</dbReference>
<proteinExistence type="inferred from homology"/>
<organism evidence="7 8">
    <name type="scientific">Lentilactobacillus parabuchneri DSM 5707 = NBRC 107865</name>
    <dbReference type="NCBI Taxonomy" id="1423784"/>
    <lineage>
        <taxon>Bacteria</taxon>
        <taxon>Bacillati</taxon>
        <taxon>Bacillota</taxon>
        <taxon>Bacilli</taxon>
        <taxon>Lactobacillales</taxon>
        <taxon>Lactobacillaceae</taxon>
        <taxon>Lentilactobacillus</taxon>
    </lineage>
</organism>
<evidence type="ECO:0000256" key="1">
    <source>
        <dbReference type="ARBA" id="ARBA00007074"/>
    </source>
</evidence>
<evidence type="ECO:0000313" key="8">
    <source>
        <dbReference type="Proteomes" id="UP000051957"/>
    </source>
</evidence>
<evidence type="ECO:0000313" key="7">
    <source>
        <dbReference type="EMBL" id="KRM46769.1"/>
    </source>
</evidence>
<evidence type="ECO:0000256" key="4">
    <source>
        <dbReference type="ARBA" id="ARBA00022807"/>
    </source>
</evidence>
<dbReference type="GO" id="GO:0008234">
    <property type="term" value="F:cysteine-type peptidase activity"/>
    <property type="evidence" value="ECO:0007669"/>
    <property type="project" value="UniProtKB-KW"/>
</dbReference>
<comment type="similarity">
    <text evidence="1">Belongs to the peptidase C40 family.</text>
</comment>
<keyword evidence="2" id="KW-0645">Protease</keyword>
<evidence type="ECO:0000256" key="2">
    <source>
        <dbReference type="ARBA" id="ARBA00022670"/>
    </source>
</evidence>
<reference evidence="7 8" key="1">
    <citation type="journal article" date="2015" name="Genome Announc.">
        <title>Expanding the biotechnology potential of lactobacilli through comparative genomics of 213 strains and associated genera.</title>
        <authorList>
            <person name="Sun Z."/>
            <person name="Harris H.M."/>
            <person name="McCann A."/>
            <person name="Guo C."/>
            <person name="Argimon S."/>
            <person name="Zhang W."/>
            <person name="Yang X."/>
            <person name="Jeffery I.B."/>
            <person name="Cooney J.C."/>
            <person name="Kagawa T.F."/>
            <person name="Liu W."/>
            <person name="Song Y."/>
            <person name="Salvetti E."/>
            <person name="Wrobel A."/>
            <person name="Rasinkangas P."/>
            <person name="Parkhill J."/>
            <person name="Rea M.C."/>
            <person name="O'Sullivan O."/>
            <person name="Ritari J."/>
            <person name="Douillard F.P."/>
            <person name="Paul Ross R."/>
            <person name="Yang R."/>
            <person name="Briner A.E."/>
            <person name="Felis G.E."/>
            <person name="de Vos W.M."/>
            <person name="Barrangou R."/>
            <person name="Klaenhammer T.R."/>
            <person name="Caufield P.W."/>
            <person name="Cui Y."/>
            <person name="Zhang H."/>
            <person name="O'Toole P.W."/>
        </authorList>
    </citation>
    <scope>NUCLEOTIDE SEQUENCE [LARGE SCALE GENOMIC DNA]</scope>
    <source>
        <strain evidence="7 8">DSM 5707</strain>
    </source>
</reference>
<evidence type="ECO:0000256" key="3">
    <source>
        <dbReference type="ARBA" id="ARBA00022801"/>
    </source>
</evidence>
<dbReference type="RefSeq" id="WP_057909974.1">
    <property type="nucleotide sequence ID" value="NZ_AZGK01000004.1"/>
</dbReference>
<feature type="chain" id="PRO_5039003139" evidence="5">
    <location>
        <begin position="21"/>
        <end position="163"/>
    </location>
</feature>
<dbReference type="Proteomes" id="UP000051957">
    <property type="component" value="Unassembled WGS sequence"/>
</dbReference>
<keyword evidence="3" id="KW-0378">Hydrolase</keyword>
<dbReference type="Gene3D" id="3.90.1720.10">
    <property type="entry name" value="endopeptidase domain like (from Nostoc punctiforme)"/>
    <property type="match status" value="1"/>
</dbReference>